<evidence type="ECO:0000313" key="4">
    <source>
        <dbReference type="EMBL" id="AIA55147.1"/>
    </source>
</evidence>
<evidence type="ECO:0000313" key="5">
    <source>
        <dbReference type="Proteomes" id="UP000005522"/>
    </source>
</evidence>
<keyword evidence="4" id="KW-0418">Kinase</keyword>
<dbReference type="SUPFAM" id="SSF52540">
    <property type="entry name" value="P-loop containing nucleoside triphosphate hydrolases"/>
    <property type="match status" value="1"/>
</dbReference>
<feature type="binding site" evidence="2">
    <location>
        <begin position="11"/>
        <end position="19"/>
    </location>
    <ligand>
        <name>ATP</name>
        <dbReference type="ChEBI" id="CHEBI:30616"/>
    </ligand>
</feature>
<dbReference type="PIRSF" id="PIRSF000705">
    <property type="entry name" value="DNK"/>
    <property type="match status" value="1"/>
</dbReference>
<dbReference type="GO" id="GO:0004138">
    <property type="term" value="F:deoxyguanosine kinase activity"/>
    <property type="evidence" value="ECO:0007669"/>
    <property type="project" value="UniProtKB-EC"/>
</dbReference>
<dbReference type="EMBL" id="CP005986">
    <property type="protein sequence ID" value="AIA55147.1"/>
    <property type="molecule type" value="Genomic_DNA"/>
</dbReference>
<dbReference type="Gene3D" id="3.40.50.300">
    <property type="entry name" value="P-loop containing nucleotide triphosphate hydrolases"/>
    <property type="match status" value="1"/>
</dbReference>
<evidence type="ECO:0000256" key="1">
    <source>
        <dbReference type="PIRSR" id="PIRSR000705-1"/>
    </source>
</evidence>
<dbReference type="EC" id="2.7.1.76" evidence="4"/>
<feature type="active site" description="Proton acceptor" evidence="1">
    <location>
        <position position="80"/>
    </location>
</feature>
<gene>
    <name evidence="4" type="ORF">Acaty_c1279</name>
</gene>
<dbReference type="EC" id="2.7.1.113" evidence="4"/>
<dbReference type="PANTHER" id="PTHR10513:SF35">
    <property type="entry name" value="DEOXYADENOSINE KINASE"/>
    <property type="match status" value="1"/>
</dbReference>
<accession>A0A059ZZ03</accession>
<dbReference type="Proteomes" id="UP000005522">
    <property type="component" value="Chromosome"/>
</dbReference>
<dbReference type="eggNOG" id="COG1428">
    <property type="taxonomic scope" value="Bacteria"/>
</dbReference>
<dbReference type="KEGG" id="acz:Acaty_c1279"/>
<organism evidence="4 5">
    <name type="scientific">Acidithiobacillus caldus (strain ATCC 51756 / DSM 8584 / KU)</name>
    <dbReference type="NCBI Taxonomy" id="637389"/>
    <lineage>
        <taxon>Bacteria</taxon>
        <taxon>Pseudomonadati</taxon>
        <taxon>Pseudomonadota</taxon>
        <taxon>Acidithiobacillia</taxon>
        <taxon>Acidithiobacillales</taxon>
        <taxon>Acidithiobacillaceae</taxon>
        <taxon>Acidithiobacillus</taxon>
    </lineage>
</organism>
<keyword evidence="2" id="KW-0547">Nucleotide-binding</keyword>
<dbReference type="PANTHER" id="PTHR10513">
    <property type="entry name" value="DEOXYNUCLEOSIDE KINASE"/>
    <property type="match status" value="1"/>
</dbReference>
<dbReference type="GO" id="GO:0005524">
    <property type="term" value="F:ATP binding"/>
    <property type="evidence" value="ECO:0007669"/>
    <property type="project" value="UniProtKB-KW"/>
</dbReference>
<feature type="binding site" evidence="2">
    <location>
        <begin position="132"/>
        <end position="136"/>
    </location>
    <ligand>
        <name>ATP</name>
        <dbReference type="ChEBI" id="CHEBI:30616"/>
    </ligand>
</feature>
<evidence type="ECO:0000259" key="3">
    <source>
        <dbReference type="Pfam" id="PF01712"/>
    </source>
</evidence>
<dbReference type="InterPro" id="IPR031314">
    <property type="entry name" value="DNK_dom"/>
</dbReference>
<reference evidence="4 5" key="1">
    <citation type="journal article" date="2009" name="J. Bacteriol.">
        <title>Draft genome sequence of the extremely acidophilic bacterium Acidithiobacillus caldus ATCC 51756 reveals metabolic versatility in the genus Acidithiobacillus.</title>
        <authorList>
            <person name="Valdes J."/>
            <person name="Quatrini R."/>
            <person name="Hallberg K."/>
            <person name="Dopson M."/>
            <person name="Valenzuela P.D."/>
            <person name="Holmes D.S."/>
        </authorList>
    </citation>
    <scope>NUCLEOTIDE SEQUENCE [LARGE SCALE GENOMIC DNA]</scope>
    <source>
        <strain evidence="5">ATCC 51756 / DSM 8584 / KU</strain>
    </source>
</reference>
<evidence type="ECO:0000256" key="2">
    <source>
        <dbReference type="PIRSR" id="PIRSR000705-3"/>
    </source>
</evidence>
<sequence>MKAARLIVVEGPMGAGKTSLTRLLAAAMAIPAVLERPADNPFLGDFYRHQQHVLATELYFLMQRRKTWDGLEGDRLYVADHGPEKDRIFTPLTLEAETLRLFREIRAALSYNAPRVPLLIYLDSPVDVLLERIRARQDPWEASMQRAYVLRVQDAYRQWLRHYPGQVLDLSTVAGDFVADSEHAKILTEMVKNKITELGEDW</sequence>
<dbReference type="InterPro" id="IPR050566">
    <property type="entry name" value="Deoxyribonucleoside_kinase"/>
</dbReference>
<dbReference type="HOGENOM" id="CLU_030466_2_0_6"/>
<protein>
    <submittedName>
        <fullName evidence="4">Deoxyadenosine kinase / Deoxyguanosine kinase</fullName>
        <ecNumber evidence="4">2.7.1.113</ecNumber>
        <ecNumber evidence="4">2.7.1.76</ecNumber>
    </submittedName>
</protein>
<dbReference type="GeneID" id="92931486"/>
<dbReference type="GO" id="GO:0004136">
    <property type="term" value="F:deoxyadenosine kinase activity"/>
    <property type="evidence" value="ECO:0007669"/>
    <property type="project" value="UniProtKB-EC"/>
</dbReference>
<dbReference type="Pfam" id="PF01712">
    <property type="entry name" value="dNK"/>
    <property type="match status" value="1"/>
</dbReference>
<keyword evidence="2" id="KW-0067">ATP-binding</keyword>
<dbReference type="InterPro" id="IPR002624">
    <property type="entry name" value="DCK/DGK"/>
</dbReference>
<dbReference type="InterPro" id="IPR027417">
    <property type="entry name" value="P-loop_NTPase"/>
</dbReference>
<keyword evidence="4" id="KW-0808">Transferase</keyword>
<dbReference type="GO" id="GO:0005737">
    <property type="term" value="C:cytoplasm"/>
    <property type="evidence" value="ECO:0007669"/>
    <property type="project" value="TreeGrafter"/>
</dbReference>
<dbReference type="RefSeq" id="WP_004872007.1">
    <property type="nucleotide sequence ID" value="NZ_CP005986.1"/>
</dbReference>
<dbReference type="AlphaFoldDB" id="A0A059ZZ03"/>
<name>A0A059ZZ03_ACICK</name>
<proteinExistence type="predicted"/>
<feature type="domain" description="Deoxynucleoside kinase" evidence="3">
    <location>
        <begin position="7"/>
        <end position="193"/>
    </location>
</feature>